<name>A0A2V2XJG2_TRYCR</name>
<reference evidence="1 2" key="1">
    <citation type="journal article" date="2018" name="Microb. Genom.">
        <title>Expanding an expanded genome: long-read sequencing of Trypanosoma cruzi.</title>
        <authorList>
            <person name="Berna L."/>
            <person name="Rodriguez M."/>
            <person name="Chiribao M.L."/>
            <person name="Parodi-Talice A."/>
            <person name="Pita S."/>
            <person name="Rijo G."/>
            <person name="Alvarez-Valin F."/>
            <person name="Robello C."/>
        </authorList>
    </citation>
    <scope>NUCLEOTIDE SEQUENCE [LARGE SCALE GENOMIC DNA]</scope>
    <source>
        <strain evidence="1 2">TCC</strain>
    </source>
</reference>
<dbReference type="VEuPathDB" id="TriTrypDB:ECC02_003853"/>
<dbReference type="VEuPathDB" id="TriTrypDB:TcBrA4_0003170"/>
<gene>
    <name evidence="1" type="ORF">C3747_7g188</name>
</gene>
<evidence type="ECO:0000313" key="2">
    <source>
        <dbReference type="Proteomes" id="UP000246078"/>
    </source>
</evidence>
<dbReference type="VEuPathDB" id="TriTrypDB:TCSYLVIO_009928"/>
<dbReference type="VEuPathDB" id="TriTrypDB:TcCL_NonESM08748"/>
<sequence length="213" mass="23480">MYCGCCSGNGGVHTFLSVKLSNAHSSEEAEHFSDTFTMSHISLLGHLARSDPERAAESLCLSLEALQGRNANLEQHLSGSDRLQVQEGIWLVLKIIDAFLADACEGEEVSIPSCFTGSFRSGSHPVLKVVSTLMVLMQEVERNLSVASPALVSSLWRCLVHSLAFTSLQMMVVLREIFFLLKYALLSFRMCFTRCVHFLLMRTLHLPGAGCLI</sequence>
<protein>
    <submittedName>
        <fullName evidence="1">Uncharacterized protein</fullName>
    </submittedName>
</protein>
<dbReference type="VEuPathDB" id="TriTrypDB:TCDM_01237"/>
<dbReference type="VEuPathDB" id="TriTrypDB:C4B63_13g165"/>
<dbReference type="VEuPathDB" id="TriTrypDB:TcG_02401"/>
<dbReference type="VEuPathDB" id="TriTrypDB:C3747_7g188"/>
<dbReference type="VEuPathDB" id="TriTrypDB:TcYC6_0080760"/>
<dbReference type="Proteomes" id="UP000246078">
    <property type="component" value="Unassembled WGS sequence"/>
</dbReference>
<evidence type="ECO:0000313" key="1">
    <source>
        <dbReference type="EMBL" id="PWV20239.1"/>
    </source>
</evidence>
<dbReference type="VEuPathDB" id="TriTrypDB:BCY84_16091"/>
<comment type="caution">
    <text evidence="1">The sequence shown here is derived from an EMBL/GenBank/DDBJ whole genome shotgun (WGS) entry which is preliminary data.</text>
</comment>
<dbReference type="VEuPathDB" id="TriTrypDB:TcCLB.509757.10"/>
<dbReference type="VEuPathDB" id="TriTrypDB:Tc_MARK_8456"/>
<dbReference type="EMBL" id="PRFC01000007">
    <property type="protein sequence ID" value="PWV20239.1"/>
    <property type="molecule type" value="Genomic_DNA"/>
</dbReference>
<dbReference type="AlphaFoldDB" id="A0A2V2XJG2"/>
<proteinExistence type="predicted"/>
<organism evidence="1 2">
    <name type="scientific">Trypanosoma cruzi</name>
    <dbReference type="NCBI Taxonomy" id="5693"/>
    <lineage>
        <taxon>Eukaryota</taxon>
        <taxon>Discoba</taxon>
        <taxon>Euglenozoa</taxon>
        <taxon>Kinetoplastea</taxon>
        <taxon>Metakinetoplastina</taxon>
        <taxon>Trypanosomatida</taxon>
        <taxon>Trypanosomatidae</taxon>
        <taxon>Trypanosoma</taxon>
        <taxon>Schizotrypanum</taxon>
    </lineage>
</organism>
<accession>A0A2V2XJG2</accession>